<protein>
    <submittedName>
        <fullName evidence="3">Predicted membrane protein</fullName>
    </submittedName>
</protein>
<evidence type="ECO:0000259" key="2">
    <source>
        <dbReference type="Pfam" id="PF09925"/>
    </source>
</evidence>
<dbReference type="Pfam" id="PF09925">
    <property type="entry name" value="DUF2157"/>
    <property type="match status" value="1"/>
</dbReference>
<feature type="transmembrane region" description="Helical" evidence="1">
    <location>
        <begin position="213"/>
        <end position="233"/>
    </location>
</feature>
<feature type="transmembrane region" description="Helical" evidence="1">
    <location>
        <begin position="181"/>
        <end position="201"/>
    </location>
</feature>
<feature type="transmembrane region" description="Helical" evidence="1">
    <location>
        <begin position="365"/>
        <end position="386"/>
    </location>
</feature>
<evidence type="ECO:0000256" key="1">
    <source>
        <dbReference type="SAM" id="Phobius"/>
    </source>
</evidence>
<dbReference type="EMBL" id="CACVAT010000395">
    <property type="protein sequence ID" value="CAA6824680.1"/>
    <property type="molecule type" value="Genomic_DNA"/>
</dbReference>
<keyword evidence="1" id="KW-0472">Membrane</keyword>
<keyword evidence="1" id="KW-1133">Transmembrane helix</keyword>
<keyword evidence="1" id="KW-0812">Transmembrane</keyword>
<feature type="transmembrane region" description="Helical" evidence="1">
    <location>
        <begin position="102"/>
        <end position="122"/>
    </location>
</feature>
<feature type="transmembrane region" description="Helical" evidence="1">
    <location>
        <begin position="245"/>
        <end position="261"/>
    </location>
</feature>
<feature type="transmembrane region" description="Helical" evidence="1">
    <location>
        <begin position="128"/>
        <end position="146"/>
    </location>
</feature>
<proteinExistence type="predicted"/>
<feature type="domain" description="DUF2157" evidence="2">
    <location>
        <begin position="10"/>
        <end position="148"/>
    </location>
</feature>
<accession>A0A6S6U5Y4</accession>
<feature type="transmembrane region" description="Helical" evidence="1">
    <location>
        <begin position="153"/>
        <end position="175"/>
    </location>
</feature>
<gene>
    <name evidence="3" type="ORF">HELGO_WM43671</name>
</gene>
<feature type="transmembrane region" description="Helical" evidence="1">
    <location>
        <begin position="40"/>
        <end position="65"/>
    </location>
</feature>
<evidence type="ECO:0000313" key="3">
    <source>
        <dbReference type="EMBL" id="CAA6824680.1"/>
    </source>
</evidence>
<name>A0A6S6U5Y4_9GAMM</name>
<dbReference type="AlphaFoldDB" id="A0A6S6U5Y4"/>
<organism evidence="3">
    <name type="scientific">uncultured Thiotrichaceae bacterium</name>
    <dbReference type="NCBI Taxonomy" id="298394"/>
    <lineage>
        <taxon>Bacteria</taxon>
        <taxon>Pseudomonadati</taxon>
        <taxon>Pseudomonadota</taxon>
        <taxon>Gammaproteobacteria</taxon>
        <taxon>Thiotrichales</taxon>
        <taxon>Thiotrichaceae</taxon>
        <taxon>environmental samples</taxon>
    </lineage>
</organism>
<feature type="transmembrane region" description="Helical" evidence="1">
    <location>
        <begin position="273"/>
        <end position="291"/>
    </location>
</feature>
<sequence>MANLDKKLLNWLDQGLINQQQLNAINQYELGENKTNNHHWWLYSLLILGASIISLGIISLIAANWANIPDLIKLGVAFSILIVLAITILWQEKTTTSYTYDALIVAFIILCLATIGLIAQVFHLSGHWFNALLLWSAITLPVVCFARQLFTHFLWSTLFLHSAIWGAVDLSSGGFDETNSAQLPALFLLAPMLAAGGYALTRLSQHLKLFQPGFFFWFQISGLVSLIFIDIIRSGGEMRSFELDWYISAYIIAAILMSLVGSNPNYRLLNKSLLISIILLMLLYFHPFILFDGETRYSFSALEHSGTAPTFWNADDIRAPFLTILILFLYATHAGNSGQHRTFNVMTFLIGLRFVILYFQAMGGLAATGVGLILSGLMIIGIAWFWHKSRKRLQRWSEELHE</sequence>
<feature type="transmembrane region" description="Helical" evidence="1">
    <location>
        <begin position="71"/>
        <end position="90"/>
    </location>
</feature>
<dbReference type="InterPro" id="IPR018677">
    <property type="entry name" value="DUF2157"/>
</dbReference>
<reference evidence="3" key="1">
    <citation type="submission" date="2020-01" db="EMBL/GenBank/DDBJ databases">
        <authorList>
            <person name="Meier V. D."/>
            <person name="Meier V D."/>
        </authorList>
    </citation>
    <scope>NUCLEOTIDE SEQUENCE</scope>
    <source>
        <strain evidence="3">HLG_WM_MAG_09</strain>
    </source>
</reference>
<feature type="transmembrane region" description="Helical" evidence="1">
    <location>
        <begin position="342"/>
        <end position="359"/>
    </location>
</feature>
<feature type="transmembrane region" description="Helical" evidence="1">
    <location>
        <begin position="311"/>
        <end position="330"/>
    </location>
</feature>